<evidence type="ECO:0000313" key="9">
    <source>
        <dbReference type="Proteomes" id="UP000615755"/>
    </source>
</evidence>
<comment type="caution">
    <text evidence="8">The sequence shown here is derived from an EMBL/GenBank/DDBJ whole genome shotgun (WGS) entry which is preliminary data.</text>
</comment>
<feature type="transmembrane region" description="Helical" evidence="7">
    <location>
        <begin position="91"/>
        <end position="111"/>
    </location>
</feature>
<dbReference type="InterPro" id="IPR051907">
    <property type="entry name" value="DoxX-like_oxidoreductase"/>
</dbReference>
<keyword evidence="3" id="KW-1003">Cell membrane</keyword>
<feature type="transmembrane region" description="Helical" evidence="7">
    <location>
        <begin position="166"/>
        <end position="191"/>
    </location>
</feature>
<evidence type="ECO:0000256" key="3">
    <source>
        <dbReference type="ARBA" id="ARBA00022475"/>
    </source>
</evidence>
<dbReference type="InterPro" id="IPR032808">
    <property type="entry name" value="DoxX"/>
</dbReference>
<dbReference type="Proteomes" id="UP000615755">
    <property type="component" value="Unassembled WGS sequence"/>
</dbReference>
<evidence type="ECO:0008006" key="10">
    <source>
        <dbReference type="Google" id="ProtNLM"/>
    </source>
</evidence>
<evidence type="ECO:0000256" key="4">
    <source>
        <dbReference type="ARBA" id="ARBA00022692"/>
    </source>
</evidence>
<protein>
    <recommendedName>
        <fullName evidence="10">DoxX family protein</fullName>
    </recommendedName>
</protein>
<proteinExistence type="inferred from homology"/>
<sequence length="197" mass="22436">MNQIYPTYQHVIKQLGRVDFIGPLLLRVYLAPIFILAGYNKLNNIENVTFWFDSLSIPAPELMAWLAALTEFGGGIILLFGFAVRLISIPLMVIMVVAAVSAHWQFGWHVLPEAELTVPWEWRTDLIAEAGIRKNRAIEIIQEHGNYAWLSEAGHLTVLKNGIEFAATYFIMLLVLFFNGAGSYASVDYWLTRYMRK</sequence>
<dbReference type="RefSeq" id="WP_192508175.1">
    <property type="nucleotide sequence ID" value="NZ_AQGV01000012.1"/>
</dbReference>
<comment type="subcellular location">
    <subcellularLocation>
        <location evidence="1">Cell membrane</location>
        <topology evidence="1">Multi-pass membrane protein</topology>
    </subcellularLocation>
</comment>
<comment type="similarity">
    <text evidence="2">Belongs to the DoxX family.</text>
</comment>
<evidence type="ECO:0000256" key="5">
    <source>
        <dbReference type="ARBA" id="ARBA00022989"/>
    </source>
</evidence>
<evidence type="ECO:0000256" key="7">
    <source>
        <dbReference type="SAM" id="Phobius"/>
    </source>
</evidence>
<evidence type="ECO:0000313" key="8">
    <source>
        <dbReference type="EMBL" id="MBE0368970.1"/>
    </source>
</evidence>
<reference evidence="8 9" key="1">
    <citation type="submission" date="2015-03" db="EMBL/GenBank/DDBJ databases">
        <title>Genome sequence of Pseudoalteromonas aurantia.</title>
        <authorList>
            <person name="Xie B.-B."/>
            <person name="Rong J.-C."/>
            <person name="Qin Q.-L."/>
            <person name="Zhang Y.-Z."/>
        </authorList>
    </citation>
    <scope>NUCLEOTIDE SEQUENCE [LARGE SCALE GENOMIC DNA]</scope>
    <source>
        <strain evidence="8 9">208</strain>
    </source>
</reference>
<feature type="transmembrane region" description="Helical" evidence="7">
    <location>
        <begin position="62"/>
        <end position="84"/>
    </location>
</feature>
<feature type="transmembrane region" description="Helical" evidence="7">
    <location>
        <begin position="20"/>
        <end position="42"/>
    </location>
</feature>
<dbReference type="PANTHER" id="PTHR33452">
    <property type="entry name" value="OXIDOREDUCTASE CATD-RELATED"/>
    <property type="match status" value="1"/>
</dbReference>
<keyword evidence="4 7" id="KW-0812">Transmembrane</keyword>
<organism evidence="8 9">
    <name type="scientific">Pseudoalteromonas aurantia 208</name>
    <dbReference type="NCBI Taxonomy" id="1314867"/>
    <lineage>
        <taxon>Bacteria</taxon>
        <taxon>Pseudomonadati</taxon>
        <taxon>Pseudomonadota</taxon>
        <taxon>Gammaproteobacteria</taxon>
        <taxon>Alteromonadales</taxon>
        <taxon>Pseudoalteromonadaceae</taxon>
        <taxon>Pseudoalteromonas</taxon>
    </lineage>
</organism>
<evidence type="ECO:0000256" key="2">
    <source>
        <dbReference type="ARBA" id="ARBA00006679"/>
    </source>
</evidence>
<keyword evidence="5 7" id="KW-1133">Transmembrane helix</keyword>
<name>A0ABR9EDA1_9GAMM</name>
<evidence type="ECO:0000256" key="6">
    <source>
        <dbReference type="ARBA" id="ARBA00023136"/>
    </source>
</evidence>
<dbReference type="EMBL" id="AQGV01000012">
    <property type="protein sequence ID" value="MBE0368970.1"/>
    <property type="molecule type" value="Genomic_DNA"/>
</dbReference>
<evidence type="ECO:0000256" key="1">
    <source>
        <dbReference type="ARBA" id="ARBA00004651"/>
    </source>
</evidence>
<gene>
    <name evidence="8" type="ORF">PAUR_a2717</name>
</gene>
<dbReference type="Pfam" id="PF07681">
    <property type="entry name" value="DoxX"/>
    <property type="match status" value="1"/>
</dbReference>
<accession>A0ABR9EDA1</accession>
<dbReference type="PANTHER" id="PTHR33452:SF19">
    <property type="entry name" value="DOXX FAMILY PROTEIN"/>
    <property type="match status" value="1"/>
</dbReference>
<keyword evidence="6 7" id="KW-0472">Membrane</keyword>
<keyword evidence="9" id="KW-1185">Reference proteome</keyword>